<accession>A0A5B0VKX8</accession>
<organism evidence="1 2">
    <name type="scientific">Marinobacter salinexigens</name>
    <dbReference type="NCBI Taxonomy" id="2919747"/>
    <lineage>
        <taxon>Bacteria</taxon>
        <taxon>Pseudomonadati</taxon>
        <taxon>Pseudomonadota</taxon>
        <taxon>Gammaproteobacteria</taxon>
        <taxon>Pseudomonadales</taxon>
        <taxon>Marinobacteraceae</taxon>
        <taxon>Marinobacter</taxon>
    </lineage>
</organism>
<proteinExistence type="predicted"/>
<dbReference type="AlphaFoldDB" id="A0A5B0VKX8"/>
<dbReference type="Proteomes" id="UP000323161">
    <property type="component" value="Unassembled WGS sequence"/>
</dbReference>
<gene>
    <name evidence="1" type="ORF">FWJ25_04635</name>
</gene>
<reference evidence="1 2" key="1">
    <citation type="submission" date="2019-08" db="EMBL/GenBank/DDBJ databases">
        <title>Marinobacter ZYF650 sp. nov., a marine bacterium isolated from seawater of the Mariana trench.</title>
        <authorList>
            <person name="Ahmad W."/>
        </authorList>
    </citation>
    <scope>NUCLEOTIDE SEQUENCE [LARGE SCALE GENOMIC DNA]</scope>
    <source>
        <strain evidence="1 2">ZYF650</strain>
    </source>
</reference>
<sequence length="233" mass="25911">MGHQELRIKHKAFLVESAFRMFRPEAGTEEQKNYWVDRLLDGHDLNDMINELKSGFLGAIGSPSSDHLEARPEPAEKAELGTVGEGDYSGSAIPRETLGVLRAGMPETVPATIENRSSFKWASDSDQPINVAYHWLDEHGDMLFFEGNRTSLKTAIMPGQSALVDVHVVPPAKPGKYRLMLTLVHEGTCWFEDRGFSVSSQPVDVEWCLPTSTNRVLEELAFMRTTSHGEVVA</sequence>
<comment type="caution">
    <text evidence="1">The sequence shown here is derived from an EMBL/GenBank/DDBJ whole genome shotgun (WGS) entry which is preliminary data.</text>
</comment>
<name>A0A5B0VKX8_9GAMM</name>
<keyword evidence="2" id="KW-1185">Reference proteome</keyword>
<evidence type="ECO:0000313" key="2">
    <source>
        <dbReference type="Proteomes" id="UP000323161"/>
    </source>
</evidence>
<protein>
    <submittedName>
        <fullName evidence="1">Uncharacterized protein</fullName>
    </submittedName>
</protein>
<evidence type="ECO:0000313" key="1">
    <source>
        <dbReference type="EMBL" id="KAA1174681.1"/>
    </source>
</evidence>
<dbReference type="InterPro" id="IPR013783">
    <property type="entry name" value="Ig-like_fold"/>
</dbReference>
<dbReference type="EMBL" id="VTUU01000002">
    <property type="protein sequence ID" value="KAA1174681.1"/>
    <property type="molecule type" value="Genomic_DNA"/>
</dbReference>
<dbReference type="RefSeq" id="WP_149599103.1">
    <property type="nucleotide sequence ID" value="NZ_VTUU01000002.1"/>
</dbReference>
<dbReference type="Gene3D" id="2.60.40.10">
    <property type="entry name" value="Immunoglobulins"/>
    <property type="match status" value="1"/>
</dbReference>